<accession>A0A2P6Q5J1</accession>
<organism evidence="2 3">
    <name type="scientific">Rosa chinensis</name>
    <name type="common">China rose</name>
    <dbReference type="NCBI Taxonomy" id="74649"/>
    <lineage>
        <taxon>Eukaryota</taxon>
        <taxon>Viridiplantae</taxon>
        <taxon>Streptophyta</taxon>
        <taxon>Embryophyta</taxon>
        <taxon>Tracheophyta</taxon>
        <taxon>Spermatophyta</taxon>
        <taxon>Magnoliopsida</taxon>
        <taxon>eudicotyledons</taxon>
        <taxon>Gunneridae</taxon>
        <taxon>Pentapetalae</taxon>
        <taxon>rosids</taxon>
        <taxon>fabids</taxon>
        <taxon>Rosales</taxon>
        <taxon>Rosaceae</taxon>
        <taxon>Rosoideae</taxon>
        <taxon>Rosoideae incertae sedis</taxon>
        <taxon>Rosa</taxon>
    </lineage>
</organism>
<proteinExistence type="predicted"/>
<dbReference type="Gramene" id="PRQ29429">
    <property type="protein sequence ID" value="PRQ29429"/>
    <property type="gene ID" value="RchiOBHm_Chr5g0013791"/>
</dbReference>
<keyword evidence="3" id="KW-1185">Reference proteome</keyword>
<keyword evidence="1" id="KW-0472">Membrane</keyword>
<protein>
    <submittedName>
        <fullName evidence="2">Uncharacterized protein</fullName>
    </submittedName>
</protein>
<keyword evidence="1" id="KW-1133">Transmembrane helix</keyword>
<reference evidence="2 3" key="1">
    <citation type="journal article" date="2018" name="Nat. Genet.">
        <title>The Rosa genome provides new insights in the design of modern roses.</title>
        <authorList>
            <person name="Bendahmane M."/>
        </authorList>
    </citation>
    <scope>NUCLEOTIDE SEQUENCE [LARGE SCALE GENOMIC DNA]</scope>
    <source>
        <strain evidence="3">cv. Old Blush</strain>
    </source>
</reference>
<dbReference type="AlphaFoldDB" id="A0A2P6Q5J1"/>
<evidence type="ECO:0000313" key="3">
    <source>
        <dbReference type="Proteomes" id="UP000238479"/>
    </source>
</evidence>
<evidence type="ECO:0000313" key="2">
    <source>
        <dbReference type="EMBL" id="PRQ29429.1"/>
    </source>
</evidence>
<dbReference type="EMBL" id="PDCK01000043">
    <property type="protein sequence ID" value="PRQ29429.1"/>
    <property type="molecule type" value="Genomic_DNA"/>
</dbReference>
<feature type="transmembrane region" description="Helical" evidence="1">
    <location>
        <begin position="20"/>
        <end position="42"/>
    </location>
</feature>
<keyword evidence="1" id="KW-0812">Transmembrane</keyword>
<sequence length="51" mass="6317">MDNKLDSLFVPRIEAVGWLLLNYTYWIFCCKFLTEYWVFCIYKYGFLFLQT</sequence>
<evidence type="ECO:0000256" key="1">
    <source>
        <dbReference type="SAM" id="Phobius"/>
    </source>
</evidence>
<dbReference type="Proteomes" id="UP000238479">
    <property type="component" value="Chromosome 5"/>
</dbReference>
<name>A0A2P6Q5J1_ROSCH</name>
<gene>
    <name evidence="2" type="ORF">RchiOBHm_Chr5g0013791</name>
</gene>
<comment type="caution">
    <text evidence="2">The sequence shown here is derived from an EMBL/GenBank/DDBJ whole genome shotgun (WGS) entry which is preliminary data.</text>
</comment>